<gene>
    <name evidence="2" type="ORF">HW555_006205</name>
</gene>
<accession>A0A835GF22</accession>
<proteinExistence type="predicted"/>
<name>A0A835GF22_SPOEX</name>
<feature type="compositionally biased region" description="Basic residues" evidence="1">
    <location>
        <begin position="73"/>
        <end position="84"/>
    </location>
</feature>
<sequence length="123" mass="13830">MNRNFVYNHQDRPSAWSRTASTLNRWLWGALCCGVPGVPCYFCTCCERLEDVSPEREIPRVNQSTATADRMVRPHRPHAPRGRKHTPETLSAVRCALTQLQGDPAIPSPPVPPEYSRHSPEPG</sequence>
<dbReference type="AlphaFoldDB" id="A0A835GF22"/>
<evidence type="ECO:0000313" key="2">
    <source>
        <dbReference type="EMBL" id="KAF9416444.1"/>
    </source>
</evidence>
<reference evidence="2" key="1">
    <citation type="submission" date="2020-08" db="EMBL/GenBank/DDBJ databases">
        <title>Spodoptera exigua strain:BAW_Kor-Di-RS1 Genome sequencing and assembly.</title>
        <authorList>
            <person name="Kim J."/>
            <person name="Nam H.Y."/>
            <person name="Kwon M."/>
            <person name="Choi J.H."/>
            <person name="Cho S.R."/>
            <person name="Kim G.-H."/>
        </authorList>
    </citation>
    <scope>NUCLEOTIDE SEQUENCE</scope>
    <source>
        <strain evidence="2">BAW_Kor-Di-RS1</strain>
        <tissue evidence="2">Whole-body</tissue>
    </source>
</reference>
<evidence type="ECO:0000313" key="3">
    <source>
        <dbReference type="Proteomes" id="UP000648187"/>
    </source>
</evidence>
<comment type="caution">
    <text evidence="2">The sequence shown here is derived from an EMBL/GenBank/DDBJ whole genome shotgun (WGS) entry which is preliminary data.</text>
</comment>
<dbReference type="OrthoDB" id="7404655at2759"/>
<dbReference type="Proteomes" id="UP000648187">
    <property type="component" value="Unassembled WGS sequence"/>
</dbReference>
<keyword evidence="3" id="KW-1185">Reference proteome</keyword>
<evidence type="ECO:0000256" key="1">
    <source>
        <dbReference type="SAM" id="MobiDB-lite"/>
    </source>
</evidence>
<feature type="region of interest" description="Disordered" evidence="1">
    <location>
        <begin position="57"/>
        <end position="123"/>
    </location>
</feature>
<protein>
    <submittedName>
        <fullName evidence="2">Uncharacterized protein</fullName>
    </submittedName>
</protein>
<dbReference type="EMBL" id="JACKWZ010000090">
    <property type="protein sequence ID" value="KAF9416444.1"/>
    <property type="molecule type" value="Genomic_DNA"/>
</dbReference>
<organism evidence="2 3">
    <name type="scientific">Spodoptera exigua</name>
    <name type="common">Beet armyworm</name>
    <name type="synonym">Noctua fulgens</name>
    <dbReference type="NCBI Taxonomy" id="7107"/>
    <lineage>
        <taxon>Eukaryota</taxon>
        <taxon>Metazoa</taxon>
        <taxon>Ecdysozoa</taxon>
        <taxon>Arthropoda</taxon>
        <taxon>Hexapoda</taxon>
        <taxon>Insecta</taxon>
        <taxon>Pterygota</taxon>
        <taxon>Neoptera</taxon>
        <taxon>Endopterygota</taxon>
        <taxon>Lepidoptera</taxon>
        <taxon>Glossata</taxon>
        <taxon>Ditrysia</taxon>
        <taxon>Noctuoidea</taxon>
        <taxon>Noctuidae</taxon>
        <taxon>Amphipyrinae</taxon>
        <taxon>Spodoptera</taxon>
    </lineage>
</organism>